<evidence type="ECO:0008006" key="2">
    <source>
        <dbReference type="Google" id="ProtNLM"/>
    </source>
</evidence>
<gene>
    <name evidence="1" type="ordered locus">Cag_0746</name>
</gene>
<dbReference type="InterPro" id="IPR029044">
    <property type="entry name" value="Nucleotide-diphossugar_trans"/>
</dbReference>
<evidence type="ECO:0000313" key="1">
    <source>
        <dbReference type="EMBL" id="ABB28015.1"/>
    </source>
</evidence>
<sequence>MNFDKDVSQQQLLTNIFIISWAGQHENAIFIANQISFVTNKITIVYSDPNSDFLLDVPCVLIKRPNDLFWGDKFEASLHACKDDFMLVIHADCKCDDWKGLVIRCNEIFSKNKDIGVWAPKIEGTPYYLERTKIASIEYNALSLSLVAQTDGIVFALSLPVVNRMKKINYMNNKYGWGIDWIFCCTAYALNLMVVVDEKHTVIHPLHRGYDTRQAVMEMNTFLKQLTTVEFIQYRLLSSYLKLSDIKTIAKV</sequence>
<dbReference type="OrthoDB" id="9153592at2"/>
<organism evidence="1">
    <name type="scientific">Chlorobium chlorochromatii (strain CaD3)</name>
    <dbReference type="NCBI Taxonomy" id="340177"/>
    <lineage>
        <taxon>Bacteria</taxon>
        <taxon>Pseudomonadati</taxon>
        <taxon>Chlorobiota</taxon>
        <taxon>Chlorobiia</taxon>
        <taxon>Chlorobiales</taxon>
        <taxon>Chlorobiaceae</taxon>
        <taxon>Chlorobium/Pelodictyon group</taxon>
        <taxon>Chlorobium</taxon>
    </lineage>
</organism>
<reference evidence="1" key="1">
    <citation type="submission" date="2005-08" db="EMBL/GenBank/DDBJ databases">
        <title>Complete sequence of Chlorobium chlorochromatii CaD3.</title>
        <authorList>
            <person name="Copeland A."/>
            <person name="Lucas S."/>
            <person name="Lapidus A."/>
            <person name="Barry K."/>
            <person name="Detter J.C."/>
            <person name="Glavina T."/>
            <person name="Hammon N."/>
            <person name="Israni S."/>
            <person name="Pitluck S."/>
            <person name="Bryant D."/>
            <person name="Schmutz J."/>
            <person name="Larimer F."/>
            <person name="Land M."/>
            <person name="Kyrpides N."/>
            <person name="Ivanova N."/>
            <person name="Richardson P."/>
        </authorList>
    </citation>
    <scope>NUCLEOTIDE SEQUENCE [LARGE SCALE GENOMIC DNA]</scope>
    <source>
        <strain evidence="1">CaD3</strain>
    </source>
</reference>
<accession>Q3ASL0</accession>
<dbReference type="AlphaFoldDB" id="Q3ASL0"/>
<dbReference type="KEGG" id="cch:Cag_0746"/>
<dbReference type="STRING" id="340177.Cag_0746"/>
<dbReference type="HOGENOM" id="CLU_1101358_0_0_10"/>
<proteinExistence type="predicted"/>
<protein>
    <recommendedName>
        <fullName evidence="2">Glycosyltransferase 2-like domain-containing protein</fullName>
    </recommendedName>
</protein>
<dbReference type="SUPFAM" id="SSF53448">
    <property type="entry name" value="Nucleotide-diphospho-sugar transferases"/>
    <property type="match status" value="1"/>
</dbReference>
<dbReference type="EMBL" id="CP000108">
    <property type="protein sequence ID" value="ABB28015.1"/>
    <property type="molecule type" value="Genomic_DNA"/>
</dbReference>
<name>Q3ASL0_CHLCH</name>